<dbReference type="PANTHER" id="PTHR33164:SF105">
    <property type="entry name" value="TRANSCRIPTIONAL REPRESSOR PROTEIN-RELATED"/>
    <property type="match status" value="1"/>
</dbReference>
<dbReference type="RefSeq" id="WP_090120682.1">
    <property type="nucleotide sequence ID" value="NZ_CP045300.1"/>
</dbReference>
<dbReference type="InterPro" id="IPR000835">
    <property type="entry name" value="HTH_MarR-typ"/>
</dbReference>
<dbReference type="PROSITE" id="PS01117">
    <property type="entry name" value="HTH_MARR_1"/>
    <property type="match status" value="1"/>
</dbReference>
<dbReference type="GO" id="GO:0006950">
    <property type="term" value="P:response to stress"/>
    <property type="evidence" value="ECO:0007669"/>
    <property type="project" value="TreeGrafter"/>
</dbReference>
<dbReference type="EMBL" id="FPAU01000001">
    <property type="protein sequence ID" value="SFT58520.1"/>
    <property type="molecule type" value="Genomic_DNA"/>
</dbReference>
<dbReference type="AlphaFoldDB" id="A0A1I6Z722"/>
<dbReference type="GO" id="GO:0003677">
    <property type="term" value="F:DNA binding"/>
    <property type="evidence" value="ECO:0007669"/>
    <property type="project" value="UniProtKB-KW"/>
</dbReference>
<evidence type="ECO:0000313" key="5">
    <source>
        <dbReference type="EMBL" id="SFT58520.1"/>
    </source>
</evidence>
<keyword evidence="6" id="KW-1185">Reference proteome</keyword>
<dbReference type="InterPro" id="IPR039422">
    <property type="entry name" value="MarR/SlyA-like"/>
</dbReference>
<accession>A0A1I6Z722</accession>
<evidence type="ECO:0000256" key="1">
    <source>
        <dbReference type="ARBA" id="ARBA00023015"/>
    </source>
</evidence>
<protein>
    <submittedName>
        <fullName evidence="5">DNA-binding transcriptional regulator, MarR family</fullName>
    </submittedName>
</protein>
<dbReference type="InterPro" id="IPR023187">
    <property type="entry name" value="Tscrpt_reg_MarR-type_CS"/>
</dbReference>
<reference evidence="6" key="1">
    <citation type="submission" date="2016-10" db="EMBL/GenBank/DDBJ databases">
        <authorList>
            <person name="Varghese N."/>
            <person name="Submissions S."/>
        </authorList>
    </citation>
    <scope>NUCLEOTIDE SEQUENCE [LARGE SCALE GENOMIC DNA]</scope>
    <source>
        <strain evidence="6">Ah-143</strain>
    </source>
</reference>
<sequence>MSSPCYCKNLRDFTRKMTAIYDAELDAYGINIAQYSLMRLVINNSPVSLTRLGDIAGLDRSTVGRNVTVLARQGWLQVDRDGMDKRQQQVSITPEGEALIREAFPAWQRCQHIIEERLGADNVRALQHIFHQI</sequence>
<evidence type="ECO:0000259" key="4">
    <source>
        <dbReference type="PROSITE" id="PS50995"/>
    </source>
</evidence>
<evidence type="ECO:0000256" key="3">
    <source>
        <dbReference type="ARBA" id="ARBA00023163"/>
    </source>
</evidence>
<dbReference type="InterPro" id="IPR036388">
    <property type="entry name" value="WH-like_DNA-bd_sf"/>
</dbReference>
<proteinExistence type="predicted"/>
<dbReference type="OrthoDB" id="120080at2"/>
<keyword evidence="3" id="KW-0804">Transcription</keyword>
<feature type="domain" description="HTH marR-type" evidence="4">
    <location>
        <begin position="3"/>
        <end position="133"/>
    </location>
</feature>
<keyword evidence="1" id="KW-0805">Transcription regulation</keyword>
<dbReference type="InterPro" id="IPR036390">
    <property type="entry name" value="WH_DNA-bd_sf"/>
</dbReference>
<evidence type="ECO:0000313" key="6">
    <source>
        <dbReference type="Proteomes" id="UP000199187"/>
    </source>
</evidence>
<gene>
    <name evidence="5" type="ORF">SAMN05192562_101989</name>
</gene>
<dbReference type="Pfam" id="PF12802">
    <property type="entry name" value="MarR_2"/>
    <property type="match status" value="1"/>
</dbReference>
<dbReference type="SUPFAM" id="SSF46785">
    <property type="entry name" value="Winged helix' DNA-binding domain"/>
    <property type="match status" value="1"/>
</dbReference>
<dbReference type="PANTHER" id="PTHR33164">
    <property type="entry name" value="TRANSCRIPTIONAL REGULATOR, MARR FAMILY"/>
    <property type="match status" value="1"/>
</dbReference>
<dbReference type="PROSITE" id="PS50995">
    <property type="entry name" value="HTH_MARR_2"/>
    <property type="match status" value="1"/>
</dbReference>
<organism evidence="5 6">
    <name type="scientific">Kosakonia arachidis</name>
    <dbReference type="NCBI Taxonomy" id="551989"/>
    <lineage>
        <taxon>Bacteria</taxon>
        <taxon>Pseudomonadati</taxon>
        <taxon>Pseudomonadota</taxon>
        <taxon>Gammaproteobacteria</taxon>
        <taxon>Enterobacterales</taxon>
        <taxon>Enterobacteriaceae</taxon>
        <taxon>Kosakonia</taxon>
    </lineage>
</organism>
<dbReference type="SMART" id="SM00347">
    <property type="entry name" value="HTH_MARR"/>
    <property type="match status" value="1"/>
</dbReference>
<keyword evidence="2 5" id="KW-0238">DNA-binding</keyword>
<dbReference type="Gene3D" id="1.10.10.10">
    <property type="entry name" value="Winged helix-like DNA-binding domain superfamily/Winged helix DNA-binding domain"/>
    <property type="match status" value="1"/>
</dbReference>
<dbReference type="Proteomes" id="UP000199187">
    <property type="component" value="Unassembled WGS sequence"/>
</dbReference>
<evidence type="ECO:0000256" key="2">
    <source>
        <dbReference type="ARBA" id="ARBA00023125"/>
    </source>
</evidence>
<name>A0A1I6Z722_9ENTR</name>
<dbReference type="GO" id="GO:0003700">
    <property type="term" value="F:DNA-binding transcription factor activity"/>
    <property type="evidence" value="ECO:0007669"/>
    <property type="project" value="InterPro"/>
</dbReference>